<feature type="compositionally biased region" description="Basic and acidic residues" evidence="9">
    <location>
        <begin position="134"/>
        <end position="157"/>
    </location>
</feature>
<feature type="domain" description="HTH myb-type" evidence="11">
    <location>
        <begin position="58"/>
        <end position="107"/>
    </location>
</feature>
<dbReference type="Pfam" id="PF13921">
    <property type="entry name" value="Myb_DNA-bind_6"/>
    <property type="match status" value="1"/>
</dbReference>
<dbReference type="Pfam" id="PF11831">
    <property type="entry name" value="Myb_Cef"/>
    <property type="match status" value="1"/>
</dbReference>
<dbReference type="InterPro" id="IPR047240">
    <property type="entry name" value="SANT_CDC5L_II"/>
</dbReference>
<keyword evidence="7" id="KW-0539">Nucleus</keyword>
<feature type="compositionally biased region" description="Basic and acidic residues" evidence="9">
    <location>
        <begin position="265"/>
        <end position="277"/>
    </location>
</feature>
<dbReference type="GO" id="GO:0005681">
    <property type="term" value="C:spliceosomal complex"/>
    <property type="evidence" value="ECO:0007669"/>
    <property type="project" value="UniProtKB-KW"/>
</dbReference>
<dbReference type="GO" id="GO:0000398">
    <property type="term" value="P:mRNA splicing, via spliceosome"/>
    <property type="evidence" value="ECO:0007669"/>
    <property type="project" value="InterPro"/>
</dbReference>
<evidence type="ECO:0000256" key="1">
    <source>
        <dbReference type="ARBA" id="ARBA00010506"/>
    </source>
</evidence>
<protein>
    <submittedName>
        <fullName evidence="12">Pre-mRNA splicing factor component-domain-containing protein</fullName>
    </submittedName>
</protein>
<feature type="compositionally biased region" description="Low complexity" evidence="9">
    <location>
        <begin position="111"/>
        <end position="120"/>
    </location>
</feature>
<dbReference type="GO" id="GO:0000974">
    <property type="term" value="C:Prp19 complex"/>
    <property type="evidence" value="ECO:0007669"/>
    <property type="project" value="InterPro"/>
</dbReference>
<dbReference type="InterPro" id="IPR017930">
    <property type="entry name" value="Myb_dom"/>
</dbReference>
<evidence type="ECO:0000256" key="3">
    <source>
        <dbReference type="ARBA" id="ARBA00022728"/>
    </source>
</evidence>
<evidence type="ECO:0000259" key="10">
    <source>
        <dbReference type="PROSITE" id="PS50090"/>
    </source>
</evidence>
<feature type="domain" description="HTH myb-type" evidence="11">
    <location>
        <begin position="2"/>
        <end position="57"/>
    </location>
</feature>
<keyword evidence="5" id="KW-0238">DNA-binding</keyword>
<gene>
    <name evidence="12" type="ORF">BCR44DRAFT_1406476</name>
</gene>
<dbReference type="PROSITE" id="PS50090">
    <property type="entry name" value="MYB_LIKE"/>
    <property type="match status" value="2"/>
</dbReference>
<keyword evidence="6" id="KW-0508">mRNA splicing</keyword>
<keyword evidence="3" id="KW-0747">Spliceosome</keyword>
<dbReference type="PANTHER" id="PTHR45885:SF1">
    <property type="entry name" value="CELL DIVISION CYCLE 5-LIKE PROTEIN"/>
    <property type="match status" value="1"/>
</dbReference>
<feature type="region of interest" description="Disordered" evidence="9">
    <location>
        <begin position="265"/>
        <end position="294"/>
    </location>
</feature>
<dbReference type="InterPro" id="IPR047242">
    <property type="entry name" value="CDC5L/Cef1"/>
</dbReference>
<keyword evidence="13" id="KW-1185">Reference proteome</keyword>
<evidence type="ECO:0000259" key="11">
    <source>
        <dbReference type="PROSITE" id="PS51294"/>
    </source>
</evidence>
<dbReference type="SUPFAM" id="SSF46689">
    <property type="entry name" value="Homeodomain-like"/>
    <property type="match status" value="1"/>
</dbReference>
<name>A0A1Y2H6M7_9FUNG</name>
<feature type="coiled-coil region" evidence="8">
    <location>
        <begin position="754"/>
        <end position="781"/>
    </location>
</feature>
<evidence type="ECO:0000256" key="2">
    <source>
        <dbReference type="ARBA" id="ARBA00022664"/>
    </source>
</evidence>
<dbReference type="InterPro" id="IPR021786">
    <property type="entry name" value="Cdc5p/Cef1_C"/>
</dbReference>
<evidence type="ECO:0000256" key="9">
    <source>
        <dbReference type="SAM" id="MobiDB-lite"/>
    </source>
</evidence>
<feature type="domain" description="Myb-like" evidence="10">
    <location>
        <begin position="2"/>
        <end position="53"/>
    </location>
</feature>
<feature type="region of interest" description="Disordered" evidence="9">
    <location>
        <begin position="110"/>
        <end position="194"/>
    </location>
</feature>
<keyword evidence="2" id="KW-0507">mRNA processing</keyword>
<dbReference type="CDD" id="cd00167">
    <property type="entry name" value="SANT"/>
    <property type="match status" value="1"/>
</dbReference>
<dbReference type="STRING" id="765915.A0A1Y2H6M7"/>
<dbReference type="InterPro" id="IPR001005">
    <property type="entry name" value="SANT/Myb"/>
</dbReference>
<dbReference type="PROSITE" id="PS51294">
    <property type="entry name" value="HTH_MYB"/>
    <property type="match status" value="2"/>
</dbReference>
<dbReference type="PANTHER" id="PTHR45885">
    <property type="entry name" value="CELL DIVISION CYCLE 5-LIKE PROTEIN"/>
    <property type="match status" value="1"/>
</dbReference>
<evidence type="ECO:0000256" key="4">
    <source>
        <dbReference type="ARBA" id="ARBA00022737"/>
    </source>
</evidence>
<evidence type="ECO:0000313" key="12">
    <source>
        <dbReference type="EMBL" id="ORZ30210.1"/>
    </source>
</evidence>
<feature type="compositionally biased region" description="Polar residues" evidence="9">
    <location>
        <begin position="415"/>
        <end position="428"/>
    </location>
</feature>
<dbReference type="Proteomes" id="UP000193411">
    <property type="component" value="Unassembled WGS sequence"/>
</dbReference>
<accession>A0A1Y2H6M7</accession>
<comment type="similarity">
    <text evidence="1">Belongs to the CEF1 family.</text>
</comment>
<dbReference type="AlphaFoldDB" id="A0A1Y2H6M7"/>
<proteinExistence type="inferred from homology"/>
<dbReference type="CDD" id="cd11659">
    <property type="entry name" value="SANT_CDC5_II"/>
    <property type="match status" value="1"/>
</dbReference>
<dbReference type="SMART" id="SM00717">
    <property type="entry name" value="SANT"/>
    <property type="match status" value="2"/>
</dbReference>
<dbReference type="Gene3D" id="1.10.10.60">
    <property type="entry name" value="Homeodomain-like"/>
    <property type="match status" value="2"/>
</dbReference>
<evidence type="ECO:0000313" key="13">
    <source>
        <dbReference type="Proteomes" id="UP000193411"/>
    </source>
</evidence>
<evidence type="ECO:0000256" key="8">
    <source>
        <dbReference type="SAM" id="Coils"/>
    </source>
</evidence>
<dbReference type="OrthoDB" id="1410009at2759"/>
<reference evidence="12 13" key="1">
    <citation type="submission" date="2016-07" db="EMBL/GenBank/DDBJ databases">
        <title>Pervasive Adenine N6-methylation of Active Genes in Fungi.</title>
        <authorList>
            <consortium name="DOE Joint Genome Institute"/>
            <person name="Mondo S.J."/>
            <person name="Dannebaum R.O."/>
            <person name="Kuo R.C."/>
            <person name="Labutti K."/>
            <person name="Haridas S."/>
            <person name="Kuo A."/>
            <person name="Salamov A."/>
            <person name="Ahrendt S.R."/>
            <person name="Lipzen A."/>
            <person name="Sullivan W."/>
            <person name="Andreopoulos W.B."/>
            <person name="Clum A."/>
            <person name="Lindquist E."/>
            <person name="Daum C."/>
            <person name="Ramamoorthy G.K."/>
            <person name="Gryganskyi A."/>
            <person name="Culley D."/>
            <person name="Magnuson J.K."/>
            <person name="James T.Y."/>
            <person name="O'Malley M.A."/>
            <person name="Stajich J.E."/>
            <person name="Spatafora J.W."/>
            <person name="Visel A."/>
            <person name="Grigoriev I.V."/>
        </authorList>
    </citation>
    <scope>NUCLEOTIDE SEQUENCE [LARGE SCALE GENOMIC DNA]</scope>
    <source>
        <strain evidence="12 13">PL171</strain>
    </source>
</reference>
<dbReference type="GO" id="GO:0003677">
    <property type="term" value="F:DNA binding"/>
    <property type="evidence" value="ECO:0007669"/>
    <property type="project" value="UniProtKB-KW"/>
</dbReference>
<dbReference type="InterPro" id="IPR009057">
    <property type="entry name" value="Homeodomain-like_sf"/>
</dbReference>
<keyword evidence="8" id="KW-0175">Coiled coil</keyword>
<dbReference type="FunFam" id="1.10.10.60:FF:000021">
    <property type="entry name" value="CDC5 cell division cycle 5-like"/>
    <property type="match status" value="1"/>
</dbReference>
<sequence length="798" mass="88339">MRVIIKGGVWKNTEDEILKVAVMKYGKNQWARISSLLTRKTPKQCKARWYEWLDPSIKKTEWSKDEDEKLLHLAKLMPTQWRTIAPVIGRTPAQCLERYQKLLDEAEREMAGGAAAADAGGEAGGAEDVGPTSDDVRRLRPGEIDPDPETKPARPDPVDMDEDEKEMLSEARARLANTQGKKAKRKARERQLEESRRLAALQKRRELKAQGITLKQRKVKGDDTDYIKDIPFQRVPLPGFYDASDELSKRNEKEFDSALLSRLDGKRKAEREEEQRKKDIKRRKIREQQQGGDVSFVKAGSSAAAIFEDPHFSTTRAPLNLPAPTLTATDIEQLAKSGASHLPLDPADDDGLVSATDYAATPRALIPTRTPRMAVADNVRAHARAALQAKDLQTPLLGEGMDHVEALPRAESILPPSQTPRTARSLGSETPAGVLGATPYRDRLGINTPRTDAGSSVAATPRDMRQRATAQRSQLRQALLALPRPKNDFQIVLPEEAPQGNAHGGASGKAVRPMDMSEVDAQAAVKRAEERRVADELRSSAVKLGLPRPLQVPSADALVAGSMYQPGSALHRAERLVAEEMVKMLTRDAVEYPVPGAQAPLVDPEELEAWEKELTLEQVQRAKQMIDHEVPRELLSGLGLGDSDDDTLDDDMQVLDPTTGIIYRASELDSGSPDVPSWHRIYEATSAAATQLRTKCTKLENKYKVTYGGYIARSKVLAARLEQAGTAIQEQTRDLRVFSAMGADERERVIPVRLAEVTRELDEAKREEREVQERYREVMAALAEIGTDGPLANRSHGH</sequence>
<feature type="region of interest" description="Disordered" evidence="9">
    <location>
        <begin position="414"/>
        <end position="463"/>
    </location>
</feature>
<evidence type="ECO:0000256" key="5">
    <source>
        <dbReference type="ARBA" id="ARBA00023125"/>
    </source>
</evidence>
<evidence type="ECO:0000256" key="6">
    <source>
        <dbReference type="ARBA" id="ARBA00023187"/>
    </source>
</evidence>
<evidence type="ECO:0000256" key="7">
    <source>
        <dbReference type="ARBA" id="ARBA00023242"/>
    </source>
</evidence>
<feature type="compositionally biased region" description="Polar residues" evidence="9">
    <location>
        <begin position="448"/>
        <end position="458"/>
    </location>
</feature>
<dbReference type="EMBL" id="MCFL01000097">
    <property type="protein sequence ID" value="ORZ30210.1"/>
    <property type="molecule type" value="Genomic_DNA"/>
</dbReference>
<keyword evidence="4" id="KW-0677">Repeat</keyword>
<comment type="caution">
    <text evidence="12">The sequence shown here is derived from an EMBL/GenBank/DDBJ whole genome shotgun (WGS) entry which is preliminary data.</text>
</comment>
<feature type="domain" description="Myb-like" evidence="10">
    <location>
        <begin position="54"/>
        <end position="103"/>
    </location>
</feature>
<organism evidence="12 13">
    <name type="scientific">Catenaria anguillulae PL171</name>
    <dbReference type="NCBI Taxonomy" id="765915"/>
    <lineage>
        <taxon>Eukaryota</taxon>
        <taxon>Fungi</taxon>
        <taxon>Fungi incertae sedis</taxon>
        <taxon>Blastocladiomycota</taxon>
        <taxon>Blastocladiomycetes</taxon>
        <taxon>Blastocladiales</taxon>
        <taxon>Catenariaceae</taxon>
        <taxon>Catenaria</taxon>
    </lineage>
</organism>